<dbReference type="AlphaFoldDB" id="A0A2A9FDH4"/>
<evidence type="ECO:0008006" key="4">
    <source>
        <dbReference type="Google" id="ProtNLM"/>
    </source>
</evidence>
<gene>
    <name evidence="2" type="ORF">ATK36_3571</name>
</gene>
<feature type="signal peptide" evidence="1">
    <location>
        <begin position="1"/>
        <end position="24"/>
    </location>
</feature>
<feature type="chain" id="PRO_5038948735" description="Flp pilus assembly protein CpaB" evidence="1">
    <location>
        <begin position="25"/>
        <end position="76"/>
    </location>
</feature>
<proteinExistence type="predicted"/>
<accession>A0A2A9FDH4</accession>
<organism evidence="2 3">
    <name type="scientific">Amycolatopsis sulphurea</name>
    <dbReference type="NCBI Taxonomy" id="76022"/>
    <lineage>
        <taxon>Bacteria</taxon>
        <taxon>Bacillati</taxon>
        <taxon>Actinomycetota</taxon>
        <taxon>Actinomycetes</taxon>
        <taxon>Pseudonocardiales</taxon>
        <taxon>Pseudonocardiaceae</taxon>
        <taxon>Amycolatopsis</taxon>
    </lineage>
</organism>
<dbReference type="RefSeq" id="WP_098512551.1">
    <property type="nucleotide sequence ID" value="NZ_JBIAKZ010000057.1"/>
</dbReference>
<name>A0A2A9FDH4_9PSEU</name>
<reference evidence="2 3" key="1">
    <citation type="submission" date="2017-10" db="EMBL/GenBank/DDBJ databases">
        <title>Sequencing the genomes of 1000 actinobacteria strains.</title>
        <authorList>
            <person name="Klenk H.-P."/>
        </authorList>
    </citation>
    <scope>NUCLEOTIDE SEQUENCE [LARGE SCALE GENOMIC DNA]</scope>
    <source>
        <strain evidence="2 3">DSM 46092</strain>
    </source>
</reference>
<evidence type="ECO:0000313" key="2">
    <source>
        <dbReference type="EMBL" id="PFG48479.1"/>
    </source>
</evidence>
<dbReference type="Proteomes" id="UP000243542">
    <property type="component" value="Unassembled WGS sequence"/>
</dbReference>
<dbReference type="EMBL" id="PDJK01000002">
    <property type="protein sequence ID" value="PFG48479.1"/>
    <property type="molecule type" value="Genomic_DNA"/>
</dbReference>
<protein>
    <recommendedName>
        <fullName evidence="4">Flp pilus assembly protein CpaB</fullName>
    </recommendedName>
</protein>
<evidence type="ECO:0000313" key="3">
    <source>
        <dbReference type="Proteomes" id="UP000243542"/>
    </source>
</evidence>
<keyword evidence="3" id="KW-1185">Reference proteome</keyword>
<sequence length="76" mass="7600">MRKIETRLLAAVLAGAVGAFAVTAAFSHEPAPAPAAPVAVVRVDVPPGAVQVADVVGVRSELDHRAARPAAAARPA</sequence>
<keyword evidence="1" id="KW-0732">Signal</keyword>
<comment type="caution">
    <text evidence="2">The sequence shown here is derived from an EMBL/GenBank/DDBJ whole genome shotgun (WGS) entry which is preliminary data.</text>
</comment>
<evidence type="ECO:0000256" key="1">
    <source>
        <dbReference type="SAM" id="SignalP"/>
    </source>
</evidence>